<accession>A0ABT5ZD60</accession>
<evidence type="ECO:0000313" key="2">
    <source>
        <dbReference type="Proteomes" id="UP001216579"/>
    </source>
</evidence>
<organism evidence="1 2">
    <name type="scientific">Streptomyces silvisoli</name>
    <dbReference type="NCBI Taxonomy" id="3034235"/>
    <lineage>
        <taxon>Bacteria</taxon>
        <taxon>Bacillati</taxon>
        <taxon>Actinomycetota</taxon>
        <taxon>Actinomycetes</taxon>
        <taxon>Kitasatosporales</taxon>
        <taxon>Streptomycetaceae</taxon>
        <taxon>Streptomyces</taxon>
    </lineage>
</organism>
<keyword evidence="2" id="KW-1185">Reference proteome</keyword>
<proteinExistence type="predicted"/>
<sequence length="67" mass="7604">MRTASSLDVEEPGGLTWAIIRQDGNGSRYRVSRYATRQEAERVCEAFQARGYGPLYVIEKVDRQQAP</sequence>
<protein>
    <submittedName>
        <fullName evidence="1">SPOR domain-containing protein</fullName>
    </submittedName>
</protein>
<dbReference type="EMBL" id="JARJBC010000001">
    <property type="protein sequence ID" value="MDF3287758.1"/>
    <property type="molecule type" value="Genomic_DNA"/>
</dbReference>
<dbReference type="Proteomes" id="UP001216579">
    <property type="component" value="Unassembled WGS sequence"/>
</dbReference>
<reference evidence="1 2" key="1">
    <citation type="submission" date="2023-03" db="EMBL/GenBank/DDBJ databases">
        <title>Draft genome sequence of Streptomyces sp. RB6PN23 isolated from peat swamp forest in Thailand.</title>
        <authorList>
            <person name="Klaysubun C."/>
            <person name="Duangmal K."/>
        </authorList>
    </citation>
    <scope>NUCLEOTIDE SEQUENCE [LARGE SCALE GENOMIC DNA]</scope>
    <source>
        <strain evidence="1 2">RB6PN23</strain>
    </source>
</reference>
<comment type="caution">
    <text evidence="1">The sequence shown here is derived from an EMBL/GenBank/DDBJ whole genome shotgun (WGS) entry which is preliminary data.</text>
</comment>
<gene>
    <name evidence="1" type="ORF">P3G67_00595</name>
</gene>
<evidence type="ECO:0000313" key="1">
    <source>
        <dbReference type="EMBL" id="MDF3287758.1"/>
    </source>
</evidence>
<dbReference type="RefSeq" id="WP_276091648.1">
    <property type="nucleotide sequence ID" value="NZ_JARJBC010000001.1"/>
</dbReference>
<name>A0ABT5ZD60_9ACTN</name>